<evidence type="ECO:0000256" key="9">
    <source>
        <dbReference type="ARBA" id="ARBA00022807"/>
    </source>
</evidence>
<dbReference type="EMBL" id="OU015569">
    <property type="protein sequence ID" value="CAG5096410.1"/>
    <property type="molecule type" value="Genomic_DNA"/>
</dbReference>
<feature type="region of interest" description="Disordered" evidence="12">
    <location>
        <begin position="207"/>
        <end position="248"/>
    </location>
</feature>
<evidence type="ECO:0000256" key="11">
    <source>
        <dbReference type="PROSITE-ProRule" id="PRU00134"/>
    </source>
</evidence>
<dbReference type="PANTHER" id="PTHR21646">
    <property type="entry name" value="UBIQUITIN CARBOXYL-TERMINAL HYDROLASE"/>
    <property type="match status" value="1"/>
</dbReference>
<name>A0ABN7SFC0_OIKDI</name>
<protein>
    <recommendedName>
        <fullName evidence="3">ubiquitinyl hydrolase 1</fullName>
        <ecNumber evidence="3">3.4.19.12</ecNumber>
    </recommendedName>
</protein>
<feature type="compositionally biased region" description="Basic and acidic residues" evidence="12">
    <location>
        <begin position="523"/>
        <end position="535"/>
    </location>
</feature>
<reference evidence="15 16" key="1">
    <citation type="submission" date="2021-04" db="EMBL/GenBank/DDBJ databases">
        <authorList>
            <person name="Bliznina A."/>
        </authorList>
    </citation>
    <scope>NUCLEOTIDE SEQUENCE [LARGE SCALE GENOMIC DNA]</scope>
</reference>
<keyword evidence="6 11" id="KW-0863">Zinc-finger</keyword>
<dbReference type="PROSITE" id="PS50865">
    <property type="entry name" value="ZF_MYND_2"/>
    <property type="match status" value="1"/>
</dbReference>
<organism evidence="15 16">
    <name type="scientific">Oikopleura dioica</name>
    <name type="common">Tunicate</name>
    <dbReference type="NCBI Taxonomy" id="34765"/>
    <lineage>
        <taxon>Eukaryota</taxon>
        <taxon>Metazoa</taxon>
        <taxon>Chordata</taxon>
        <taxon>Tunicata</taxon>
        <taxon>Appendicularia</taxon>
        <taxon>Copelata</taxon>
        <taxon>Oikopleuridae</taxon>
        <taxon>Oikopleura</taxon>
    </lineage>
</organism>
<keyword evidence="4" id="KW-0645">Protease</keyword>
<dbReference type="SUPFAM" id="SSF144232">
    <property type="entry name" value="HIT/MYND zinc finger-like"/>
    <property type="match status" value="1"/>
</dbReference>
<dbReference type="PROSITE" id="PS50235">
    <property type="entry name" value="USP_3"/>
    <property type="match status" value="1"/>
</dbReference>
<evidence type="ECO:0000256" key="4">
    <source>
        <dbReference type="ARBA" id="ARBA00022670"/>
    </source>
</evidence>
<dbReference type="InterPro" id="IPR028889">
    <property type="entry name" value="USP"/>
</dbReference>
<dbReference type="PROSITE" id="PS01360">
    <property type="entry name" value="ZF_MYND_1"/>
    <property type="match status" value="1"/>
</dbReference>
<evidence type="ECO:0000259" key="14">
    <source>
        <dbReference type="PROSITE" id="PS50865"/>
    </source>
</evidence>
<feature type="domain" description="MYND-type" evidence="14">
    <location>
        <begin position="117"/>
        <end position="157"/>
    </location>
</feature>
<evidence type="ECO:0000256" key="2">
    <source>
        <dbReference type="ARBA" id="ARBA00009085"/>
    </source>
</evidence>
<evidence type="ECO:0000256" key="5">
    <source>
        <dbReference type="ARBA" id="ARBA00022723"/>
    </source>
</evidence>
<accession>A0ABN7SFC0</accession>
<dbReference type="Proteomes" id="UP001158576">
    <property type="component" value="Chromosome XSR"/>
</dbReference>
<comment type="similarity">
    <text evidence="2">Belongs to the peptidase C19 family.</text>
</comment>
<evidence type="ECO:0000256" key="7">
    <source>
        <dbReference type="ARBA" id="ARBA00022786"/>
    </source>
</evidence>
<keyword evidence="16" id="KW-1185">Reference proteome</keyword>
<gene>
    <name evidence="15" type="ORF">OKIOD_LOCUS6163</name>
</gene>
<feature type="compositionally biased region" description="Polar residues" evidence="12">
    <location>
        <begin position="233"/>
        <end position="243"/>
    </location>
</feature>
<keyword evidence="7" id="KW-0833">Ubl conjugation pathway</keyword>
<evidence type="ECO:0000313" key="16">
    <source>
        <dbReference type="Proteomes" id="UP001158576"/>
    </source>
</evidence>
<dbReference type="Gene3D" id="3.90.70.10">
    <property type="entry name" value="Cysteine proteinases"/>
    <property type="match status" value="1"/>
</dbReference>
<dbReference type="PROSITE" id="PS00973">
    <property type="entry name" value="USP_2"/>
    <property type="match status" value="1"/>
</dbReference>
<comment type="catalytic activity">
    <reaction evidence="1">
        <text>Thiol-dependent hydrolysis of ester, thioester, amide, peptide and isopeptide bonds formed by the C-terminal Gly of ubiquitin (a 76-residue protein attached to proteins as an intracellular targeting signal).</text>
        <dbReference type="EC" id="3.4.19.12"/>
    </reaction>
</comment>
<keyword evidence="9" id="KW-0788">Thiol protease</keyword>
<dbReference type="InterPro" id="IPR018200">
    <property type="entry name" value="USP_CS"/>
</dbReference>
<evidence type="ECO:0000256" key="12">
    <source>
        <dbReference type="SAM" id="MobiDB-lite"/>
    </source>
</evidence>
<dbReference type="PANTHER" id="PTHR21646:SF24">
    <property type="entry name" value="UBIQUITIN CARBOXYL-TERMINAL HYDROLASE"/>
    <property type="match status" value="1"/>
</dbReference>
<dbReference type="SUPFAM" id="SSF54001">
    <property type="entry name" value="Cysteine proteinases"/>
    <property type="match status" value="1"/>
</dbReference>
<evidence type="ECO:0000256" key="10">
    <source>
        <dbReference type="ARBA" id="ARBA00022833"/>
    </source>
</evidence>
<dbReference type="EC" id="3.4.19.12" evidence="3"/>
<dbReference type="Pfam" id="PF01753">
    <property type="entry name" value="zf-MYND"/>
    <property type="match status" value="1"/>
</dbReference>
<feature type="compositionally biased region" description="Acidic residues" evidence="12">
    <location>
        <begin position="536"/>
        <end position="552"/>
    </location>
</feature>
<feature type="domain" description="USP" evidence="13">
    <location>
        <begin position="1"/>
        <end position="490"/>
    </location>
</feature>
<dbReference type="InterPro" id="IPR002893">
    <property type="entry name" value="Znf_MYND"/>
</dbReference>
<dbReference type="Gene3D" id="6.10.140.2220">
    <property type="match status" value="1"/>
</dbReference>
<keyword evidence="10" id="KW-0862">Zinc</keyword>
<evidence type="ECO:0000256" key="3">
    <source>
        <dbReference type="ARBA" id="ARBA00012759"/>
    </source>
</evidence>
<evidence type="ECO:0000256" key="1">
    <source>
        <dbReference type="ARBA" id="ARBA00000707"/>
    </source>
</evidence>
<keyword evidence="8" id="KW-0378">Hydrolase</keyword>
<evidence type="ECO:0000256" key="8">
    <source>
        <dbReference type="ARBA" id="ARBA00022801"/>
    </source>
</evidence>
<dbReference type="InterPro" id="IPR001394">
    <property type="entry name" value="Peptidase_C19_UCH"/>
</dbReference>
<evidence type="ECO:0000259" key="13">
    <source>
        <dbReference type="PROSITE" id="PS50235"/>
    </source>
</evidence>
<dbReference type="InterPro" id="IPR050185">
    <property type="entry name" value="Ub_carboxyl-term_hydrolase"/>
</dbReference>
<proteinExistence type="inferred from homology"/>
<keyword evidence="5" id="KW-0479">Metal-binding</keyword>
<sequence>MDLPLPRELRKLSVLFFFASPEKRPRRFEIQVSKKGGSVREIYLQVSKNTDVPLDALRVLTSYKKRLHKSHPPTGDLDDIDSTSEVIASQIKNDEENVVIGLSHRKELRKVSDPDKCQCCGVEHSEKSLKRCAKCKDAWYCSKECIKENFKYHKSSCEVSKEFIGNPLFISVPRRISRSTLHKLILDYAAYSIDYSWSVESLERQKNATSDYETPPSSPEQPELGDDFETENQESTTLNQPINKTRPESQPLVPFRLIATTQHGTDLAKQSMTEEEDVYLLDDVTNLTAEWLNDKHRVAKKDEPYVPWLESVSSVNHEDIRADRMSSYDDTVTLERCIELFSEAEILEEDDFWYCGSCKEHVAAQKQLSLWKLPKVLIFHLKRFHYRQSQSHYSIRRDKINKLVDYQVENLDMSPFVIDPKEACNGVPPNYELCGVVNHMGSMSFGHYTAYVKHPDKESQWRLADDSHVRDVRQSSVVSDNGYLLFYKLKEPTKSDSKPKLNIQSYEEVKLEEQMEKLTFESLKETYEAKEQEKLTEDEEEEEDSNEDERRH</sequence>
<feature type="region of interest" description="Disordered" evidence="12">
    <location>
        <begin position="523"/>
        <end position="552"/>
    </location>
</feature>
<dbReference type="InterPro" id="IPR038765">
    <property type="entry name" value="Papain-like_cys_pep_sf"/>
</dbReference>
<evidence type="ECO:0000256" key="6">
    <source>
        <dbReference type="ARBA" id="ARBA00022771"/>
    </source>
</evidence>
<evidence type="ECO:0000313" key="15">
    <source>
        <dbReference type="EMBL" id="CAG5096410.1"/>
    </source>
</evidence>
<dbReference type="Pfam" id="PF00443">
    <property type="entry name" value="UCH"/>
    <property type="match status" value="1"/>
</dbReference>
<feature type="compositionally biased region" description="Acidic residues" evidence="12">
    <location>
        <begin position="223"/>
        <end position="232"/>
    </location>
</feature>